<dbReference type="HAMAP" id="MF_01601">
    <property type="entry name" value="Heptose_epimerase"/>
    <property type="match status" value="1"/>
</dbReference>
<feature type="binding site" evidence="4">
    <location>
        <position position="145"/>
    </location>
    <ligand>
        <name>NADP(+)</name>
        <dbReference type="ChEBI" id="CHEBI:58349"/>
    </ligand>
</feature>
<dbReference type="InterPro" id="IPR011912">
    <property type="entry name" value="Heptose_epim"/>
</dbReference>
<dbReference type="SUPFAM" id="SSF51735">
    <property type="entry name" value="NAD(P)-binding Rossmann-fold domains"/>
    <property type="match status" value="1"/>
</dbReference>
<reference evidence="6 7" key="1">
    <citation type="journal article" date="2013" name="Int. J. Syst. Evol. Microbiol.">
        <title>Marinoscillum luteum sp. nov., isolated from marine sediment.</title>
        <authorList>
            <person name="Cha I.T."/>
            <person name="Park S.J."/>
            <person name="Kim S.J."/>
            <person name="Kim J.G."/>
            <person name="Jung M.Y."/>
            <person name="Shin K.S."/>
            <person name="Kwon K.K."/>
            <person name="Yang S.H."/>
            <person name="Seo Y.S."/>
            <person name="Rhee S.K."/>
        </authorList>
    </citation>
    <scope>NUCLEOTIDE SEQUENCE [LARGE SCALE GENOMIC DNA]</scope>
    <source>
        <strain evidence="6 7">KCTC 23939</strain>
    </source>
</reference>
<feature type="active site" description="Proton acceptor" evidence="4">
    <location>
        <position position="178"/>
    </location>
</feature>
<feature type="domain" description="NAD-dependent epimerase/dehydratase" evidence="5">
    <location>
        <begin position="2"/>
        <end position="243"/>
    </location>
</feature>
<feature type="binding site" evidence="4">
    <location>
        <begin position="10"/>
        <end position="11"/>
    </location>
    <ligand>
        <name>NADP(+)</name>
        <dbReference type="ChEBI" id="CHEBI:58349"/>
    </ligand>
</feature>
<feature type="binding site" evidence="4">
    <location>
        <begin position="31"/>
        <end position="32"/>
    </location>
    <ligand>
        <name>NADP(+)</name>
        <dbReference type="ChEBI" id="CHEBI:58349"/>
    </ligand>
</feature>
<comment type="cofactor">
    <cofactor evidence="4">
        <name>NADP(+)</name>
        <dbReference type="ChEBI" id="CHEBI:58349"/>
    </cofactor>
    <text evidence="4">Binds 1 NADP(+) per subunit.</text>
</comment>
<dbReference type="EC" id="5.1.3.20" evidence="4"/>
<dbReference type="Gene3D" id="3.40.50.720">
    <property type="entry name" value="NAD(P)-binding Rossmann-like Domain"/>
    <property type="match status" value="1"/>
</dbReference>
<evidence type="ECO:0000256" key="1">
    <source>
        <dbReference type="ARBA" id="ARBA00022857"/>
    </source>
</evidence>
<comment type="caution">
    <text evidence="4">Lacks conserved residue(s) required for the propagation of feature annotation.</text>
</comment>
<name>A0ABW7NBX7_9BACT</name>
<dbReference type="InterPro" id="IPR001509">
    <property type="entry name" value="Epimerase_deHydtase"/>
</dbReference>
<feature type="binding site" evidence="4">
    <location>
        <position position="38"/>
    </location>
    <ligand>
        <name>NADP(+)</name>
        <dbReference type="ChEBI" id="CHEBI:58349"/>
    </ligand>
</feature>
<dbReference type="Proteomes" id="UP001610063">
    <property type="component" value="Unassembled WGS sequence"/>
</dbReference>
<keyword evidence="7" id="KW-1185">Reference proteome</keyword>
<feature type="binding site" evidence="4">
    <location>
        <position position="187"/>
    </location>
    <ligand>
        <name>substrate</name>
    </ligand>
</feature>
<feature type="binding site" evidence="4">
    <location>
        <position position="169"/>
    </location>
    <ligand>
        <name>substrate</name>
    </ligand>
</feature>
<dbReference type="GO" id="GO:0008712">
    <property type="term" value="F:ADP-glyceromanno-heptose 6-epimerase activity"/>
    <property type="evidence" value="ECO:0007669"/>
    <property type="project" value="UniProtKB-EC"/>
</dbReference>
<comment type="caution">
    <text evidence="6">The sequence shown here is derived from an EMBL/GenBank/DDBJ whole genome shotgun (WGS) entry which is preliminary data.</text>
</comment>
<proteinExistence type="inferred from homology"/>
<comment type="catalytic activity">
    <reaction evidence="4">
        <text>ADP-D-glycero-beta-D-manno-heptose = ADP-L-glycero-beta-D-manno-heptose</text>
        <dbReference type="Rhea" id="RHEA:17577"/>
        <dbReference type="ChEBI" id="CHEBI:59967"/>
        <dbReference type="ChEBI" id="CHEBI:61506"/>
        <dbReference type="EC" id="5.1.3.20"/>
    </reaction>
</comment>
<evidence type="ECO:0000256" key="3">
    <source>
        <dbReference type="ARBA" id="ARBA00023277"/>
    </source>
</evidence>
<dbReference type="CDD" id="cd05248">
    <property type="entry name" value="ADP_GME_SDR_e"/>
    <property type="match status" value="1"/>
</dbReference>
<keyword evidence="2 4" id="KW-0413">Isomerase</keyword>
<feature type="binding site" evidence="4">
    <location>
        <position position="280"/>
    </location>
    <ligand>
        <name>substrate</name>
    </ligand>
</feature>
<feature type="binding site" evidence="4">
    <location>
        <position position="178"/>
    </location>
    <ligand>
        <name>NADP(+)</name>
        <dbReference type="ChEBI" id="CHEBI:58349"/>
    </ligand>
</feature>
<feature type="binding site" evidence="4">
    <location>
        <position position="170"/>
    </location>
    <ligand>
        <name>NADP(+)</name>
        <dbReference type="ChEBI" id="CHEBI:58349"/>
    </ligand>
</feature>
<feature type="active site" description="Proton acceptor" evidence="4">
    <location>
        <position position="141"/>
    </location>
</feature>
<dbReference type="InterPro" id="IPR036291">
    <property type="entry name" value="NAD(P)-bd_dom_sf"/>
</dbReference>
<feature type="binding site" evidence="4">
    <location>
        <position position="53"/>
    </location>
    <ligand>
        <name>NADP(+)</name>
        <dbReference type="ChEBI" id="CHEBI:58349"/>
    </ligand>
</feature>
<evidence type="ECO:0000259" key="5">
    <source>
        <dbReference type="Pfam" id="PF01370"/>
    </source>
</evidence>
<comment type="function">
    <text evidence="4">Catalyzes the interconversion between ADP-D-glycero-beta-D-manno-heptose and ADP-L-glycero-beta-D-manno-heptose via an epimerization at carbon 6 of the heptose.</text>
</comment>
<dbReference type="RefSeq" id="WP_395418216.1">
    <property type="nucleotide sequence ID" value="NZ_JBIPKE010000019.1"/>
</dbReference>
<feature type="binding site" evidence="4">
    <location>
        <position position="180"/>
    </location>
    <ligand>
        <name>substrate</name>
    </ligand>
</feature>
<evidence type="ECO:0000256" key="2">
    <source>
        <dbReference type="ARBA" id="ARBA00023235"/>
    </source>
</evidence>
<evidence type="ECO:0000256" key="4">
    <source>
        <dbReference type="HAMAP-Rule" id="MF_01601"/>
    </source>
</evidence>
<dbReference type="PANTHER" id="PTHR43103:SF3">
    <property type="entry name" value="ADP-L-GLYCERO-D-MANNO-HEPTOSE-6-EPIMERASE"/>
    <property type="match status" value="1"/>
</dbReference>
<dbReference type="EMBL" id="JBIPKE010000019">
    <property type="protein sequence ID" value="MFH6984786.1"/>
    <property type="molecule type" value="Genomic_DNA"/>
</dbReference>
<feature type="binding site" evidence="4">
    <location>
        <position position="215"/>
    </location>
    <ligand>
        <name>substrate</name>
    </ligand>
</feature>
<evidence type="ECO:0000313" key="7">
    <source>
        <dbReference type="Proteomes" id="UP001610063"/>
    </source>
</evidence>
<dbReference type="Pfam" id="PF01370">
    <property type="entry name" value="Epimerase"/>
    <property type="match status" value="1"/>
</dbReference>
<keyword evidence="1 4" id="KW-0521">NADP</keyword>
<organism evidence="6 7">
    <name type="scientific">Marinoscillum luteum</name>
    <dbReference type="NCBI Taxonomy" id="861051"/>
    <lineage>
        <taxon>Bacteria</taxon>
        <taxon>Pseudomonadati</taxon>
        <taxon>Bacteroidota</taxon>
        <taxon>Cytophagia</taxon>
        <taxon>Cytophagales</taxon>
        <taxon>Reichenbachiellaceae</taxon>
        <taxon>Marinoscillum</taxon>
    </lineage>
</organism>
<sequence>MIVVTGAAGFIGSCMIARLNESNFNNIIAVDVFQNEFKNQNLAGKKLRATIDREAFLPWLDENAEAVEFIFHLGAHTDTTEQDTDILRKLNTDYSKAIWKRCVNEQIPLIYASSAATYGAGENGFSDDENTLESLEPLNAYGESKQEFDLWAISQEQKPFFWAGLKFFNVYGPNEYHKERMASVVYHSFHKIIESNTLKLFKSHRSDFEDGEQKRDFLYVKDAVEVMYWLMHHRKNSGIYNIGTGEARSFNSLATVIFKSLGLESKVEYVDTPEDIREKYQYFTEADIKKIKSIGYPMDFTTLEAGVDDYIKNYLLNMTYY</sequence>
<gene>
    <name evidence="6" type="primary">rfaD</name>
    <name evidence="4" type="synonym">hldD</name>
    <name evidence="6" type="ORF">ACHKAR_15125</name>
</gene>
<comment type="pathway">
    <text evidence="4">Nucleotide-sugar biosynthesis; ADP-L-glycero-beta-D-manno-heptose biosynthesis; ADP-L-glycero-beta-D-manno-heptose from D-glycero-beta-D-manno-heptose 7-phosphate: step 4/4.</text>
</comment>
<protein>
    <recommendedName>
        <fullName evidence="4">ADP-L-glycero-D-manno-heptose-6-epimerase</fullName>
        <ecNumber evidence="4">5.1.3.20</ecNumber>
    </recommendedName>
    <alternativeName>
        <fullName evidence="4">ADP-L-glycero-beta-D-manno-heptose-6-epimerase</fullName>
        <shortName evidence="4">ADP-glyceromanno-heptose 6-epimerase</shortName>
        <shortName evidence="4">ADP-hep 6-epimerase</shortName>
        <shortName evidence="4">AGME</shortName>
    </alternativeName>
</protein>
<dbReference type="PANTHER" id="PTHR43103">
    <property type="entry name" value="NUCLEOSIDE-DIPHOSPHATE-SUGAR EPIMERASE"/>
    <property type="match status" value="1"/>
</dbReference>
<dbReference type="Gene3D" id="3.90.25.10">
    <property type="entry name" value="UDP-galactose 4-epimerase, domain 1"/>
    <property type="match status" value="1"/>
</dbReference>
<comment type="similarity">
    <text evidence="4">Belongs to the NAD(P)-dependent epimerase/dehydratase family. HldD subfamily.</text>
</comment>
<accession>A0ABW7NBX7</accession>
<dbReference type="NCBIfam" id="TIGR02197">
    <property type="entry name" value="heptose_epim"/>
    <property type="match status" value="1"/>
</dbReference>
<evidence type="ECO:0000313" key="6">
    <source>
        <dbReference type="EMBL" id="MFH6984786.1"/>
    </source>
</evidence>
<feature type="binding site" evidence="4">
    <location>
        <begin position="73"/>
        <end position="77"/>
    </location>
    <ligand>
        <name>NADP(+)</name>
        <dbReference type="ChEBI" id="CHEBI:58349"/>
    </ligand>
</feature>
<keyword evidence="3 4" id="KW-0119">Carbohydrate metabolism</keyword>
<feature type="binding site" evidence="4">
    <location>
        <begin position="201"/>
        <end position="204"/>
    </location>
    <ligand>
        <name>substrate</name>
    </ligand>
</feature>
<comment type="subunit">
    <text evidence="4">Homopentamer.</text>
</comment>
<comment type="domain">
    <text evidence="4">Contains a large N-terminal NADP-binding domain, and a smaller C-terminal substrate-binding domain.</text>
</comment>